<dbReference type="Proteomes" id="UP000001876">
    <property type="component" value="Unassembled WGS sequence"/>
</dbReference>
<accession>C1MUP8</accession>
<reference evidence="1 2" key="1">
    <citation type="journal article" date="2009" name="Science">
        <title>Green evolution and dynamic adaptations revealed by genomes of the marine picoeukaryotes Micromonas.</title>
        <authorList>
            <person name="Worden A.Z."/>
            <person name="Lee J.H."/>
            <person name="Mock T."/>
            <person name="Rouze P."/>
            <person name="Simmons M.P."/>
            <person name="Aerts A.L."/>
            <person name="Allen A.E."/>
            <person name="Cuvelier M.L."/>
            <person name="Derelle E."/>
            <person name="Everett M.V."/>
            <person name="Foulon E."/>
            <person name="Grimwood J."/>
            <person name="Gundlach H."/>
            <person name="Henrissat B."/>
            <person name="Napoli C."/>
            <person name="McDonald S.M."/>
            <person name="Parker M.S."/>
            <person name="Rombauts S."/>
            <person name="Salamov A."/>
            <person name="Von Dassow P."/>
            <person name="Badger J.H."/>
            <person name="Coutinho P.M."/>
            <person name="Demir E."/>
            <person name="Dubchak I."/>
            <person name="Gentemann C."/>
            <person name="Eikrem W."/>
            <person name="Gready J.E."/>
            <person name="John U."/>
            <person name="Lanier W."/>
            <person name="Lindquist E.A."/>
            <person name="Lucas S."/>
            <person name="Mayer K.F."/>
            <person name="Moreau H."/>
            <person name="Not F."/>
            <person name="Otillar R."/>
            <person name="Panaud O."/>
            <person name="Pangilinan J."/>
            <person name="Paulsen I."/>
            <person name="Piegu B."/>
            <person name="Poliakov A."/>
            <person name="Robbens S."/>
            <person name="Schmutz J."/>
            <person name="Toulza E."/>
            <person name="Wyss T."/>
            <person name="Zelensky A."/>
            <person name="Zhou K."/>
            <person name="Armbrust E.V."/>
            <person name="Bhattacharya D."/>
            <person name="Goodenough U.W."/>
            <person name="Van de Peer Y."/>
            <person name="Grigoriev I.V."/>
        </authorList>
    </citation>
    <scope>NUCLEOTIDE SEQUENCE [LARGE SCALE GENOMIC DNA]</scope>
    <source>
        <strain evidence="1 2">CCMP1545</strain>
    </source>
</reference>
<evidence type="ECO:0000313" key="2">
    <source>
        <dbReference type="Proteomes" id="UP000001876"/>
    </source>
</evidence>
<dbReference type="GeneID" id="9684673"/>
<name>C1MUP8_MICPC</name>
<keyword evidence="2" id="KW-1185">Reference proteome</keyword>
<dbReference type="Pfam" id="PF12049">
    <property type="entry name" value="DUF3531"/>
    <property type="match status" value="1"/>
</dbReference>
<dbReference type="RefSeq" id="XP_003059534.1">
    <property type="nucleotide sequence ID" value="XM_003059488.1"/>
</dbReference>
<sequence length="146" mass="16602">MMVKFDEFKSGNLWIWVESHNAIAEREQPLLDEVFKAWFVLGKLGGFNSENAQVQSNFFEVSNMKYDMDLANGDGDGDVNRCVFHALGEPEYRGKWARCWVDMGSADEMGMDVLINSLITFSKEYFGLKTLVIGGTNIVDDWPVEE</sequence>
<dbReference type="OrthoDB" id="2014339at2759"/>
<proteinExistence type="predicted"/>
<dbReference type="InterPro" id="IPR021920">
    <property type="entry name" value="DUF3531"/>
</dbReference>
<dbReference type="eggNOG" id="ENOG502QUJW">
    <property type="taxonomic scope" value="Eukaryota"/>
</dbReference>
<organism evidence="2">
    <name type="scientific">Micromonas pusilla (strain CCMP1545)</name>
    <name type="common">Picoplanktonic green alga</name>
    <dbReference type="NCBI Taxonomy" id="564608"/>
    <lineage>
        <taxon>Eukaryota</taxon>
        <taxon>Viridiplantae</taxon>
        <taxon>Chlorophyta</taxon>
        <taxon>Mamiellophyceae</taxon>
        <taxon>Mamiellales</taxon>
        <taxon>Mamiellaceae</taxon>
        <taxon>Micromonas</taxon>
    </lineage>
</organism>
<dbReference type="EMBL" id="GG663740">
    <property type="protein sequence ID" value="EEH56666.1"/>
    <property type="molecule type" value="Genomic_DNA"/>
</dbReference>
<dbReference type="PANTHER" id="PTHR46737">
    <property type="entry name" value="OS02G0827600 PROTEIN"/>
    <property type="match status" value="1"/>
</dbReference>
<evidence type="ECO:0000313" key="1">
    <source>
        <dbReference type="EMBL" id="EEH56666.1"/>
    </source>
</evidence>
<feature type="non-terminal residue" evidence="1">
    <location>
        <position position="146"/>
    </location>
</feature>
<dbReference type="PANTHER" id="PTHR46737:SF2">
    <property type="entry name" value="OS02G0827600 PROTEIN"/>
    <property type="match status" value="1"/>
</dbReference>
<dbReference type="KEGG" id="mpp:MICPUCDRAFT_8648"/>
<protein>
    <submittedName>
        <fullName evidence="1">Predicted protein</fullName>
    </submittedName>
</protein>
<dbReference type="STRING" id="564608.C1MUP8"/>
<dbReference type="AlphaFoldDB" id="C1MUP8"/>
<gene>
    <name evidence="1" type="ORF">MICPUCDRAFT_8648</name>
</gene>
<dbReference type="OMA" id="REVDPFN"/>